<dbReference type="InterPro" id="IPR051297">
    <property type="entry name" value="PalB/RIM13"/>
</dbReference>
<organism evidence="8">
    <name type="scientific">Phaffia rhodozyma</name>
    <name type="common">Yeast</name>
    <name type="synonym">Xanthophyllomyces dendrorhous</name>
    <dbReference type="NCBI Taxonomy" id="264483"/>
    <lineage>
        <taxon>Eukaryota</taxon>
        <taxon>Fungi</taxon>
        <taxon>Dikarya</taxon>
        <taxon>Basidiomycota</taxon>
        <taxon>Agaricomycotina</taxon>
        <taxon>Tremellomycetes</taxon>
        <taxon>Cystofilobasidiales</taxon>
        <taxon>Mrakiaceae</taxon>
        <taxon>Phaffia</taxon>
    </lineage>
</organism>
<dbReference type="SUPFAM" id="SSF54001">
    <property type="entry name" value="Cysteine proteinases"/>
    <property type="match status" value="1"/>
</dbReference>
<feature type="region of interest" description="Disordered" evidence="6">
    <location>
        <begin position="642"/>
        <end position="661"/>
    </location>
</feature>
<protein>
    <submittedName>
        <fullName evidence="8">Cytosolic Ca2-dependent cysteine protease (Calpain), large subunit (EF-Hand protein superfamily)</fullName>
    </submittedName>
</protein>
<feature type="active site" evidence="5">
    <location>
        <position position="142"/>
    </location>
</feature>
<proteinExistence type="inferred from homology"/>
<dbReference type="InterPro" id="IPR001300">
    <property type="entry name" value="Peptidase_C2_calpain_cat"/>
</dbReference>
<dbReference type="EMBL" id="LN483157">
    <property type="protein sequence ID" value="CED84342.1"/>
    <property type="molecule type" value="Genomic_DNA"/>
</dbReference>
<comment type="similarity">
    <text evidence="1">Belongs to the peptidase C2 family. PalB/RIM13 subfamily.</text>
</comment>
<dbReference type="SMART" id="SM00230">
    <property type="entry name" value="CysPc"/>
    <property type="match status" value="1"/>
</dbReference>
<evidence type="ECO:0000256" key="6">
    <source>
        <dbReference type="SAM" id="MobiDB-lite"/>
    </source>
</evidence>
<dbReference type="InterPro" id="IPR036213">
    <property type="entry name" value="Calpain_III_sf"/>
</dbReference>
<evidence type="ECO:0000256" key="5">
    <source>
        <dbReference type="PROSITE-ProRule" id="PRU00239"/>
    </source>
</evidence>
<keyword evidence="2 5" id="KW-0645">Protease</keyword>
<dbReference type="InterPro" id="IPR038765">
    <property type="entry name" value="Papain-like_cys_pep_sf"/>
</dbReference>
<feature type="region of interest" description="Disordered" evidence="6">
    <location>
        <begin position="498"/>
        <end position="521"/>
    </location>
</feature>
<dbReference type="GO" id="GO:0004198">
    <property type="term" value="F:calcium-dependent cysteine-type endopeptidase activity"/>
    <property type="evidence" value="ECO:0007669"/>
    <property type="project" value="InterPro"/>
</dbReference>
<feature type="active site" evidence="5">
    <location>
        <position position="352"/>
    </location>
</feature>
<dbReference type="PANTHER" id="PTHR46143">
    <property type="entry name" value="CALPAIN-7"/>
    <property type="match status" value="1"/>
</dbReference>
<dbReference type="SUPFAM" id="SSF49758">
    <property type="entry name" value="Calpain large subunit, middle domain (domain III)"/>
    <property type="match status" value="2"/>
</dbReference>
<feature type="compositionally biased region" description="Basic and acidic residues" evidence="6">
    <location>
        <begin position="509"/>
        <end position="521"/>
    </location>
</feature>
<evidence type="ECO:0000313" key="8">
    <source>
        <dbReference type="EMBL" id="CED84342.1"/>
    </source>
</evidence>
<dbReference type="Gene3D" id="3.90.70.10">
    <property type="entry name" value="Cysteine proteinases"/>
    <property type="match status" value="1"/>
</dbReference>
<feature type="domain" description="Calpain catalytic" evidence="7">
    <location>
        <begin position="110"/>
        <end position="436"/>
    </location>
</feature>
<evidence type="ECO:0000256" key="3">
    <source>
        <dbReference type="ARBA" id="ARBA00022801"/>
    </source>
</evidence>
<dbReference type="AlphaFoldDB" id="A0A0F7SQ61"/>
<dbReference type="Gene3D" id="2.60.120.380">
    <property type="match status" value="2"/>
</dbReference>
<dbReference type="GO" id="GO:0006508">
    <property type="term" value="P:proteolysis"/>
    <property type="evidence" value="ECO:0007669"/>
    <property type="project" value="UniProtKB-KW"/>
</dbReference>
<reference evidence="8" key="1">
    <citation type="submission" date="2014-08" db="EMBL/GenBank/DDBJ databases">
        <authorList>
            <person name="Sharma Rahul"/>
            <person name="Thines Marco"/>
        </authorList>
    </citation>
    <scope>NUCLEOTIDE SEQUENCE</scope>
</reference>
<feature type="active site" evidence="5">
    <location>
        <position position="332"/>
    </location>
</feature>
<dbReference type="PANTHER" id="PTHR46143:SF1">
    <property type="entry name" value="CALPAIN-7"/>
    <property type="match status" value="1"/>
</dbReference>
<evidence type="ECO:0000256" key="2">
    <source>
        <dbReference type="ARBA" id="ARBA00022670"/>
    </source>
</evidence>
<evidence type="ECO:0000256" key="4">
    <source>
        <dbReference type="ARBA" id="ARBA00022807"/>
    </source>
</evidence>
<dbReference type="PROSITE" id="PS50203">
    <property type="entry name" value="CALPAIN_CAT"/>
    <property type="match status" value="1"/>
</dbReference>
<keyword evidence="3 5" id="KW-0378">Hydrolase</keyword>
<sequence>MYDVGIINTHTYIRHLLFLHFIVRIGRLTDQDLVGEIYSHAHLSLSPERAFPLYLQSAQLYSLLVRQAPAYGLTQQIKKEWAAVLDLAGKTKAVIKQRDGQGGVRAGIGQWKRCDPNLPSLDTLWDHDVRPEMIIQSHVRNCSLVAGIQAAIGWNNRFGGVDKKNLLAPTLYPTSPSGLPVQSTSGRYVFKPTVNGSARSLTIDSQLLFSLRGREPIGLSLLSLRSPALSATEIDCVRPRTRGMEYALGLIEKGWMKLMGGWDSGGSNSSVDLAGLTGWIPEVVRFHERDFQRENVWKRVKDGFTQGTCIMTLGTGALSSLVERYTGLISRHDYAITDLIERDGERFVQIVNPWNRPGDRLSLSTPPGAGAGSGAVGLSLAIEALEIIHEGSEEEEEKDGRTFEEEEDLSGKNRLFVVPWETVISTFDALYLNWDPSIFDSSCTVHSSWSREVKEAPMACLTTPRFTLDFQAQGQDRGEIWLWLTRHLSATGFESFRNRHEDDGDVDGDGEHSGRKGGKQREWIGLNCMEDDPDGTAFRTFGVGDISSSKVELTDSTHVLIKIQPTKSHSRHTLFVLREGSTDETRFTLSAFSTGLVGLSDGPPDLPFSLVEEGEFSPRSAGGNVRFSTFMNNPMYKLVIHPRSGNGGGSGSGGGGGGGKDERAEVRMILESNRTERAEGADEGKGIGPMNVLLVWGKGERVVSLVQADIVGNSGPYREKTTICRIPSLAPGVYTLIVSSFFPRSLGSFKLGVQCSCAIDLQPIAPEGAGMFTRTVRGEWNSNGNPVYRLSLTKAGSIFLRLQPVSLSTTKPPGVMPIRLSVLSRTKDGTTGEMTNSGAFTDEVSGAVTPRVKVDGGEYDVVVCAYSPGHHGRFVLTAYGDVKLDLAPRG</sequence>
<evidence type="ECO:0000259" key="7">
    <source>
        <dbReference type="PROSITE" id="PS50203"/>
    </source>
</evidence>
<accession>A0A0F7SQ61</accession>
<name>A0A0F7SQ61_PHARH</name>
<keyword evidence="4 5" id="KW-0788">Thiol protease</keyword>
<evidence type="ECO:0000256" key="1">
    <source>
        <dbReference type="ARBA" id="ARBA00010193"/>
    </source>
</evidence>
<feature type="compositionally biased region" description="Gly residues" evidence="6">
    <location>
        <begin position="645"/>
        <end position="658"/>
    </location>
</feature>